<gene>
    <name evidence="2" type="ORF">PENFLA_c013G06582</name>
</gene>
<comment type="caution">
    <text evidence="2">The sequence shown here is derived from an EMBL/GenBank/DDBJ whole genome shotgun (WGS) entry which is preliminary data.</text>
</comment>
<feature type="transmembrane region" description="Helical" evidence="1">
    <location>
        <begin position="47"/>
        <end position="67"/>
    </location>
</feature>
<sequence length="93" mass="10753">MQGNLDAKMDDEFVHGVATDSFEWVFIHTQVNSQYINRRYKWHDKKVEIVSLLYMIVEIAAGSSILWPNDDGQLKELTELTGGHIADLMSERR</sequence>
<dbReference type="Proteomes" id="UP000191342">
    <property type="component" value="Unassembled WGS sequence"/>
</dbReference>
<organism evidence="2 3">
    <name type="scientific">Penicillium flavigenum</name>
    <dbReference type="NCBI Taxonomy" id="254877"/>
    <lineage>
        <taxon>Eukaryota</taxon>
        <taxon>Fungi</taxon>
        <taxon>Dikarya</taxon>
        <taxon>Ascomycota</taxon>
        <taxon>Pezizomycotina</taxon>
        <taxon>Eurotiomycetes</taxon>
        <taxon>Eurotiomycetidae</taxon>
        <taxon>Eurotiales</taxon>
        <taxon>Aspergillaceae</taxon>
        <taxon>Penicillium</taxon>
    </lineage>
</organism>
<dbReference type="AlphaFoldDB" id="A0A1V6T6N0"/>
<reference evidence="3" key="1">
    <citation type="journal article" date="2017" name="Nat. Microbiol.">
        <title>Global analysis of biosynthetic gene clusters reveals vast potential of secondary metabolite production in Penicillium species.</title>
        <authorList>
            <person name="Nielsen J.C."/>
            <person name="Grijseels S."/>
            <person name="Prigent S."/>
            <person name="Ji B."/>
            <person name="Dainat J."/>
            <person name="Nielsen K.F."/>
            <person name="Frisvad J.C."/>
            <person name="Workman M."/>
            <person name="Nielsen J."/>
        </authorList>
    </citation>
    <scope>NUCLEOTIDE SEQUENCE [LARGE SCALE GENOMIC DNA]</scope>
    <source>
        <strain evidence="3">IBT 14082</strain>
    </source>
</reference>
<accession>A0A1V6T6N0</accession>
<keyword evidence="3" id="KW-1185">Reference proteome</keyword>
<keyword evidence="1" id="KW-0472">Membrane</keyword>
<name>A0A1V6T6N0_9EURO</name>
<protein>
    <submittedName>
        <fullName evidence="2">Uncharacterized protein</fullName>
    </submittedName>
</protein>
<keyword evidence="1" id="KW-0812">Transmembrane</keyword>
<dbReference type="EMBL" id="MLQL01000013">
    <property type="protein sequence ID" value="OQE22007.1"/>
    <property type="molecule type" value="Genomic_DNA"/>
</dbReference>
<evidence type="ECO:0000256" key="1">
    <source>
        <dbReference type="SAM" id="Phobius"/>
    </source>
</evidence>
<dbReference type="OrthoDB" id="2103397at2759"/>
<evidence type="ECO:0000313" key="2">
    <source>
        <dbReference type="EMBL" id="OQE22007.1"/>
    </source>
</evidence>
<proteinExistence type="predicted"/>
<keyword evidence="1" id="KW-1133">Transmembrane helix</keyword>
<evidence type="ECO:0000313" key="3">
    <source>
        <dbReference type="Proteomes" id="UP000191342"/>
    </source>
</evidence>